<protein>
    <submittedName>
        <fullName evidence="2">Uncharacterized protein</fullName>
    </submittedName>
</protein>
<evidence type="ECO:0000313" key="3">
    <source>
        <dbReference type="Proteomes" id="UP000544872"/>
    </source>
</evidence>
<dbReference type="Proteomes" id="UP000544872">
    <property type="component" value="Unassembled WGS sequence"/>
</dbReference>
<sequence length="105" mass="10466">MLLLQAFLGGPVLPQGIGLGSDALILCTDAGMVSGPESGGGVTRHDCGVVCQTACAAAPLLLRATVLLPLPGTPVVARLWDSAVSTPVPSGPPLRLSARGPPLFS</sequence>
<evidence type="ECO:0000256" key="1">
    <source>
        <dbReference type="SAM" id="MobiDB-lite"/>
    </source>
</evidence>
<dbReference type="RefSeq" id="WP_184263133.1">
    <property type="nucleotide sequence ID" value="NZ_JACIIX010000005.1"/>
</dbReference>
<feature type="region of interest" description="Disordered" evidence="1">
    <location>
        <begin position="84"/>
        <end position="105"/>
    </location>
</feature>
<accession>A0A7W9ZFT0</accession>
<name>A0A7W9ZFT0_NOVIT</name>
<keyword evidence="3" id="KW-1185">Reference proteome</keyword>
<evidence type="ECO:0000313" key="2">
    <source>
        <dbReference type="EMBL" id="MBB6210298.1"/>
    </source>
</evidence>
<gene>
    <name evidence="2" type="ORF">FHS48_001713</name>
</gene>
<reference evidence="2 3" key="1">
    <citation type="submission" date="2020-08" db="EMBL/GenBank/DDBJ databases">
        <title>Genomic Encyclopedia of Type Strains, Phase IV (KMG-IV): sequencing the most valuable type-strain genomes for metagenomic binning, comparative biology and taxonomic classification.</title>
        <authorList>
            <person name="Goeker M."/>
        </authorList>
    </citation>
    <scope>NUCLEOTIDE SEQUENCE [LARGE SCALE GENOMIC DNA]</scope>
    <source>
        <strain evidence="2 3">DSM 11590</strain>
    </source>
</reference>
<dbReference type="EMBL" id="JACIIX010000005">
    <property type="protein sequence ID" value="MBB6210298.1"/>
    <property type="molecule type" value="Genomic_DNA"/>
</dbReference>
<comment type="caution">
    <text evidence="2">The sequence shown here is derived from an EMBL/GenBank/DDBJ whole genome shotgun (WGS) entry which is preliminary data.</text>
</comment>
<organism evidence="2 3">
    <name type="scientific">Novispirillum itersonii</name>
    <name type="common">Aquaspirillum itersonii</name>
    <dbReference type="NCBI Taxonomy" id="189"/>
    <lineage>
        <taxon>Bacteria</taxon>
        <taxon>Pseudomonadati</taxon>
        <taxon>Pseudomonadota</taxon>
        <taxon>Alphaproteobacteria</taxon>
        <taxon>Rhodospirillales</taxon>
        <taxon>Novispirillaceae</taxon>
        <taxon>Novispirillum</taxon>
    </lineage>
</organism>
<proteinExistence type="predicted"/>
<dbReference type="AlphaFoldDB" id="A0A7W9ZFT0"/>